<gene>
    <name evidence="6" type="ORF">Ari01nite_72590</name>
</gene>
<evidence type="ECO:0000256" key="4">
    <source>
        <dbReference type="ARBA" id="ARBA00022729"/>
    </source>
</evidence>
<keyword evidence="3" id="KW-0813">Transport</keyword>
<comment type="caution">
    <text evidence="6">The sequence shown here is derived from an EMBL/GenBank/DDBJ whole genome shotgun (WGS) entry which is preliminary data.</text>
</comment>
<keyword evidence="7" id="KW-1185">Reference proteome</keyword>
<comment type="similarity">
    <text evidence="2">Belongs to the bacterial solute-binding protein 1 family.</text>
</comment>
<dbReference type="AlphaFoldDB" id="A0A919K576"/>
<name>A0A919K576_9ACTN</name>
<dbReference type="PROSITE" id="PS51257">
    <property type="entry name" value="PROKAR_LIPOPROTEIN"/>
    <property type="match status" value="1"/>
</dbReference>
<evidence type="ECO:0000313" key="6">
    <source>
        <dbReference type="EMBL" id="GIE99794.1"/>
    </source>
</evidence>
<dbReference type="Proteomes" id="UP000636960">
    <property type="component" value="Unassembled WGS sequence"/>
</dbReference>
<keyword evidence="4 5" id="KW-0732">Signal</keyword>
<dbReference type="InterPro" id="IPR050490">
    <property type="entry name" value="Bact_solute-bd_prot1"/>
</dbReference>
<evidence type="ECO:0000256" key="1">
    <source>
        <dbReference type="ARBA" id="ARBA00004196"/>
    </source>
</evidence>
<accession>A0A919K576</accession>
<feature type="chain" id="PRO_5039299643" evidence="5">
    <location>
        <begin position="27"/>
        <end position="552"/>
    </location>
</feature>
<dbReference type="GO" id="GO:0030313">
    <property type="term" value="C:cell envelope"/>
    <property type="evidence" value="ECO:0007669"/>
    <property type="project" value="UniProtKB-SubCell"/>
</dbReference>
<keyword evidence="6" id="KW-0449">Lipoprotein</keyword>
<protein>
    <submittedName>
        <fullName evidence="6">Lipoprotein</fullName>
    </submittedName>
</protein>
<dbReference type="PANTHER" id="PTHR43649:SF31">
    <property type="entry name" value="SN-GLYCEROL-3-PHOSPHATE-BINDING PERIPLASMIC PROTEIN UGPB"/>
    <property type="match status" value="1"/>
</dbReference>
<dbReference type="SUPFAM" id="SSF53850">
    <property type="entry name" value="Periplasmic binding protein-like II"/>
    <property type="match status" value="1"/>
</dbReference>
<dbReference type="Pfam" id="PF13416">
    <property type="entry name" value="SBP_bac_8"/>
    <property type="match status" value="1"/>
</dbReference>
<comment type="subcellular location">
    <subcellularLocation>
        <location evidence="1">Cell envelope</location>
    </subcellularLocation>
</comment>
<dbReference type="InterPro" id="IPR006059">
    <property type="entry name" value="SBP"/>
</dbReference>
<reference evidence="6" key="1">
    <citation type="submission" date="2021-01" db="EMBL/GenBank/DDBJ databases">
        <title>Whole genome shotgun sequence of Actinoplanes rishiriensis NBRC 108556.</title>
        <authorList>
            <person name="Komaki H."/>
            <person name="Tamura T."/>
        </authorList>
    </citation>
    <scope>NUCLEOTIDE SEQUENCE</scope>
    <source>
        <strain evidence="6">NBRC 108556</strain>
    </source>
</reference>
<dbReference type="RefSeq" id="WP_203786793.1">
    <property type="nucleotide sequence ID" value="NZ_BOMV01000077.1"/>
</dbReference>
<evidence type="ECO:0000256" key="3">
    <source>
        <dbReference type="ARBA" id="ARBA00022448"/>
    </source>
</evidence>
<evidence type="ECO:0000256" key="5">
    <source>
        <dbReference type="SAM" id="SignalP"/>
    </source>
</evidence>
<dbReference type="EMBL" id="BOMV01000077">
    <property type="protein sequence ID" value="GIE99794.1"/>
    <property type="molecule type" value="Genomic_DNA"/>
</dbReference>
<dbReference type="Gene3D" id="3.40.190.10">
    <property type="entry name" value="Periplasmic binding protein-like II"/>
    <property type="match status" value="1"/>
</dbReference>
<dbReference type="PANTHER" id="PTHR43649">
    <property type="entry name" value="ARABINOSE-BINDING PROTEIN-RELATED"/>
    <property type="match status" value="1"/>
</dbReference>
<sequence length="552" mass="59917">MTSSRRAFLNLIGLGAAAVATGPLLAGCSEKPTASGAAQNLDDVAGLLPAHQDLALSIKPDLVGTRPVPDGYTTYPASLVDAITDKPGTSGQEIRAMTPVWGPAPPGFRQSAYLQAVNAELGTPVNFTIQDGGTYADKLNAMFGARDVPDLLCVPGWEIDKIPRFSDATKVLFTDLTDYLKGSAAAAYPMLASFPTGAWRNAVWNQRLYAVPNPTDGPFPWALFTRKDLLDKRGLPVPKSLDELLTMAGQVTEPKKSVWAFGDIFPMVQMYHRVPGAKGGWRLGANKTPEFKYETAEYRAALEVMAKIYQDGLVHPDIVASKGADQNQLFARNGAIIFAQAGVGFWQGAQAEHQKVNRELNIQPVPIFAAGGGDPLVWGAADPISYTFIKAGLAKERVEELLRVINWCSAPLGTQEAQLRDYGLAGKHHTATSNGPVKTDLAFKEIANQFFFISGRNPTVGPYPDTPNYVRDVLAYSNEMVKYLEKDPWDGLKLEMPAKYAASRVPAEEKFNDLLRGRRPMSDYDGLVQEWKANGGEEARALMAKALSDAGR</sequence>
<dbReference type="PROSITE" id="PS51318">
    <property type="entry name" value="TAT"/>
    <property type="match status" value="1"/>
</dbReference>
<organism evidence="6 7">
    <name type="scientific">Paractinoplanes rishiriensis</name>
    <dbReference type="NCBI Taxonomy" id="1050105"/>
    <lineage>
        <taxon>Bacteria</taxon>
        <taxon>Bacillati</taxon>
        <taxon>Actinomycetota</taxon>
        <taxon>Actinomycetes</taxon>
        <taxon>Micromonosporales</taxon>
        <taxon>Micromonosporaceae</taxon>
        <taxon>Paractinoplanes</taxon>
    </lineage>
</organism>
<proteinExistence type="inferred from homology"/>
<feature type="signal peptide" evidence="5">
    <location>
        <begin position="1"/>
        <end position="26"/>
    </location>
</feature>
<dbReference type="InterPro" id="IPR006311">
    <property type="entry name" value="TAT_signal"/>
</dbReference>
<evidence type="ECO:0000313" key="7">
    <source>
        <dbReference type="Proteomes" id="UP000636960"/>
    </source>
</evidence>
<evidence type="ECO:0000256" key="2">
    <source>
        <dbReference type="ARBA" id="ARBA00008520"/>
    </source>
</evidence>